<keyword evidence="1" id="KW-0802">TPR repeat</keyword>
<evidence type="ECO:0000313" key="4">
    <source>
        <dbReference type="Proteomes" id="UP000473278"/>
    </source>
</evidence>
<dbReference type="InterPro" id="IPR024983">
    <property type="entry name" value="CHAT_dom"/>
</dbReference>
<evidence type="ECO:0000256" key="1">
    <source>
        <dbReference type="PROSITE-ProRule" id="PRU00339"/>
    </source>
</evidence>
<dbReference type="AlphaFoldDB" id="A0A6M1SZU6"/>
<sequence length="975" mass="111599">MNRLVVAYLIVAFFWPVLCHGQNKQLADSLRIKGESFHDQGKYREAEFYYKEAFPIYQKHRDTGSMIVTGMYYAEVMFARSKYNDAINLLNSLLDIDHIARDTLRARMERTLGMIKENIGQLEESVAHFENALRLARESNDSLMIGYTLQSIADNYNGMGDHSKAINAYLNTIPILEAVGNRGGLSTAYRNIGSIYRELSLYDKALEYLNKSLEIRRELNNYDLLASSYNSIGGLQKDLGNYDQALIAYQKSLEYIDEVGSPADKANYLNNIGTLYNLIGNQNRALEYYEESLAIREKIDHPSRLTTLYSNIANRRFDLGDVQQAKKYYTTVLSIREEQGNATEIAKTLLDLAKVEQKKENLSQAHDYSRRAFAIADSTKDYSLLLDSSRRLGFIKREMDHSAEALSLFKNSFAYSRFLSKRHQIHPLMTLSEAYDKQNSDSTLVYGQEAIALIEESRSKTGSYSALKADFFERFSDFYVDMAGWELKYRNDVSKAYAYVERAKARTLADELTQASQRIDEALPDSVRIERNQKLSAIDNLYSQLRATENTGKREELESKIRKSELEYAAFQNELHSKYPEYKKLELQDPVTIHTARSINSSDTAILEYALSNEQLLVFFITRYGQSVHKYSLKELAENRDLELKELVQDFKDAILSQAGREELDLRSSTLYELLLEPFEEELSDYKNLLIIPDGPLAYLPFEALRNNNSYLIERFTIKYSPSVTSLTLLKDPVKEQKRDLLAVAGSEVMNVDSETGRRMISYSALPSTLIEIDSIASHFSRVTKLKEEEVTEPILKRHLNNRYQYIHLATHGYIDEDHPTQSGLRLIGTQNMEVSSENDGLLKSSEIYRLNLNSDMVVLSACNTGMGKVVKGEGMLGLQRSFFYAGTSTVVVSLWNVYDRSTASLMNEFYKSILDHQQNPKTSMWDRIARKLGWDDSIPFGEKAKAMQTAKIQLIDHPIYNHPVYWAPFIVVGR</sequence>
<gene>
    <name evidence="3" type="ORF">G3570_14865</name>
</gene>
<accession>A0A6M1SZU6</accession>
<keyword evidence="4" id="KW-1185">Reference proteome</keyword>
<dbReference type="PANTHER" id="PTHR10098">
    <property type="entry name" value="RAPSYN-RELATED"/>
    <property type="match status" value="1"/>
</dbReference>
<dbReference type="InterPro" id="IPR011990">
    <property type="entry name" value="TPR-like_helical_dom_sf"/>
</dbReference>
<comment type="caution">
    <text evidence="3">The sequence shown here is derived from an EMBL/GenBank/DDBJ whole genome shotgun (WGS) entry which is preliminary data.</text>
</comment>
<dbReference type="InterPro" id="IPR019734">
    <property type="entry name" value="TPR_rpt"/>
</dbReference>
<feature type="domain" description="CHAT" evidence="2">
    <location>
        <begin position="669"/>
        <end position="974"/>
    </location>
</feature>
<dbReference type="EMBL" id="JAALLT010000004">
    <property type="protein sequence ID" value="NGP77928.1"/>
    <property type="molecule type" value="Genomic_DNA"/>
</dbReference>
<dbReference type="SMART" id="SM00028">
    <property type="entry name" value="TPR"/>
    <property type="match status" value="8"/>
</dbReference>
<protein>
    <submittedName>
        <fullName evidence="3">CHAT domain-containing protein</fullName>
    </submittedName>
</protein>
<dbReference type="PROSITE" id="PS50005">
    <property type="entry name" value="TPR"/>
    <property type="match status" value="4"/>
</dbReference>
<feature type="repeat" description="TPR" evidence="1">
    <location>
        <begin position="266"/>
        <end position="299"/>
    </location>
</feature>
<dbReference type="Pfam" id="PF13424">
    <property type="entry name" value="TPR_12"/>
    <property type="match status" value="3"/>
</dbReference>
<feature type="repeat" description="TPR" evidence="1">
    <location>
        <begin position="186"/>
        <end position="219"/>
    </location>
</feature>
<dbReference type="SUPFAM" id="SSF48452">
    <property type="entry name" value="TPR-like"/>
    <property type="match status" value="3"/>
</dbReference>
<evidence type="ECO:0000313" key="3">
    <source>
        <dbReference type="EMBL" id="NGP77928.1"/>
    </source>
</evidence>
<feature type="repeat" description="TPR" evidence="1">
    <location>
        <begin position="106"/>
        <end position="139"/>
    </location>
</feature>
<name>A0A6M1SZU6_9BACT</name>
<organism evidence="3 4">
    <name type="scientific">Halalkalibaculum roseum</name>
    <dbReference type="NCBI Taxonomy" id="2709311"/>
    <lineage>
        <taxon>Bacteria</taxon>
        <taxon>Pseudomonadati</taxon>
        <taxon>Balneolota</taxon>
        <taxon>Balneolia</taxon>
        <taxon>Balneolales</taxon>
        <taxon>Balneolaceae</taxon>
        <taxon>Halalkalibaculum</taxon>
    </lineage>
</organism>
<feature type="repeat" description="TPR" evidence="1">
    <location>
        <begin position="226"/>
        <end position="259"/>
    </location>
</feature>
<evidence type="ECO:0000259" key="2">
    <source>
        <dbReference type="Pfam" id="PF12770"/>
    </source>
</evidence>
<reference evidence="3 4" key="1">
    <citation type="submission" date="2020-02" db="EMBL/GenBank/DDBJ databases">
        <title>Balneolaceae bacterium YR4-1, complete genome.</title>
        <authorList>
            <person name="Li Y."/>
            <person name="Wu S."/>
        </authorList>
    </citation>
    <scope>NUCLEOTIDE SEQUENCE [LARGE SCALE GENOMIC DNA]</scope>
    <source>
        <strain evidence="3 4">YR4-1</strain>
    </source>
</reference>
<dbReference type="Gene3D" id="1.25.40.10">
    <property type="entry name" value="Tetratricopeptide repeat domain"/>
    <property type="match status" value="3"/>
</dbReference>
<dbReference type="Proteomes" id="UP000473278">
    <property type="component" value="Unassembled WGS sequence"/>
</dbReference>
<dbReference type="PROSITE" id="PS50293">
    <property type="entry name" value="TPR_REGION"/>
    <property type="match status" value="1"/>
</dbReference>
<dbReference type="RefSeq" id="WP_165143623.1">
    <property type="nucleotide sequence ID" value="NZ_JAALLT010000004.1"/>
</dbReference>
<dbReference type="PANTHER" id="PTHR10098:SF108">
    <property type="entry name" value="TETRATRICOPEPTIDE REPEAT PROTEIN 28"/>
    <property type="match status" value="1"/>
</dbReference>
<proteinExistence type="predicted"/>
<dbReference type="Pfam" id="PF12770">
    <property type="entry name" value="CHAT"/>
    <property type="match status" value="1"/>
</dbReference>
<dbReference type="Pfam" id="PF13374">
    <property type="entry name" value="TPR_10"/>
    <property type="match status" value="1"/>
</dbReference>